<keyword evidence="3" id="KW-1185">Reference proteome</keyword>
<sequence length="312" mass="33346">MAASSLTATTAPAQQKHRRTALPLRRRGCLHCLSCHRMTICRDSHAETMDMWPGGLRSPTVYFALRVGQLAYNIQQAAAQGPAAWRAEGPVAGAAPCALRQRRCLPPLSIQLPTTCCGVRQGDSCVYVREVQPAWHNAKARTIRSPPPPPCQNRPSAAAALATSTPYPSPAASIPQHTVTPQYLLEQPAKRTRLSLDRAQLQQTPASGHLIAWAAARPDYRYRAAPIMPLPAPPHVASSSHISSSEDLVPYATTAAAAAAVAAAATAAAKAASLDSPLAAWFRRVKVLLGSPQQLQLQPQAQHCLPIELPAY</sequence>
<dbReference type="EMBL" id="SIDB01000013">
    <property type="protein sequence ID" value="KAI3424167.1"/>
    <property type="molecule type" value="Genomic_DNA"/>
</dbReference>
<feature type="compositionally biased region" description="Low complexity" evidence="1">
    <location>
        <begin position="155"/>
        <end position="173"/>
    </location>
</feature>
<evidence type="ECO:0000313" key="2">
    <source>
        <dbReference type="EMBL" id="KAI3424167.1"/>
    </source>
</evidence>
<reference evidence="2" key="1">
    <citation type="journal article" date="2019" name="Plant J.">
        <title>Chlorella vulgaris genome assembly and annotation reveals the molecular basis for metabolic acclimation to high light conditions.</title>
        <authorList>
            <person name="Cecchin M."/>
            <person name="Marcolungo L."/>
            <person name="Rossato M."/>
            <person name="Girolomoni L."/>
            <person name="Cosentino E."/>
            <person name="Cuine S."/>
            <person name="Li-Beisson Y."/>
            <person name="Delledonne M."/>
            <person name="Ballottari M."/>
        </authorList>
    </citation>
    <scope>NUCLEOTIDE SEQUENCE</scope>
    <source>
        <strain evidence="2">211/11P</strain>
    </source>
</reference>
<comment type="caution">
    <text evidence="2">The sequence shown here is derived from an EMBL/GenBank/DDBJ whole genome shotgun (WGS) entry which is preliminary data.</text>
</comment>
<reference evidence="2" key="2">
    <citation type="submission" date="2020-11" db="EMBL/GenBank/DDBJ databases">
        <authorList>
            <person name="Cecchin M."/>
            <person name="Marcolungo L."/>
            <person name="Rossato M."/>
            <person name="Girolomoni L."/>
            <person name="Cosentino E."/>
            <person name="Cuine S."/>
            <person name="Li-Beisson Y."/>
            <person name="Delledonne M."/>
            <person name="Ballottari M."/>
        </authorList>
    </citation>
    <scope>NUCLEOTIDE SEQUENCE</scope>
    <source>
        <strain evidence="2">211/11P</strain>
        <tissue evidence="2">Whole cell</tissue>
    </source>
</reference>
<feature type="region of interest" description="Disordered" evidence="1">
    <location>
        <begin position="140"/>
        <end position="175"/>
    </location>
</feature>
<gene>
    <name evidence="2" type="ORF">D9Q98_009526</name>
</gene>
<dbReference type="Proteomes" id="UP001055712">
    <property type="component" value="Unassembled WGS sequence"/>
</dbReference>
<name>A0A9D4TF94_CHLVU</name>
<proteinExistence type="predicted"/>
<protein>
    <submittedName>
        <fullName evidence="2">Uncharacterized protein</fullName>
    </submittedName>
</protein>
<organism evidence="2 3">
    <name type="scientific">Chlorella vulgaris</name>
    <name type="common">Green alga</name>
    <dbReference type="NCBI Taxonomy" id="3077"/>
    <lineage>
        <taxon>Eukaryota</taxon>
        <taxon>Viridiplantae</taxon>
        <taxon>Chlorophyta</taxon>
        <taxon>core chlorophytes</taxon>
        <taxon>Trebouxiophyceae</taxon>
        <taxon>Chlorellales</taxon>
        <taxon>Chlorellaceae</taxon>
        <taxon>Chlorella clade</taxon>
        <taxon>Chlorella</taxon>
    </lineage>
</organism>
<accession>A0A9D4TF94</accession>
<dbReference type="AlphaFoldDB" id="A0A9D4TF94"/>
<evidence type="ECO:0000256" key="1">
    <source>
        <dbReference type="SAM" id="MobiDB-lite"/>
    </source>
</evidence>
<evidence type="ECO:0000313" key="3">
    <source>
        <dbReference type="Proteomes" id="UP001055712"/>
    </source>
</evidence>